<protein>
    <submittedName>
        <fullName evidence="2">Uncharacterized protein DUF4845</fullName>
    </submittedName>
</protein>
<gene>
    <name evidence="2" type="ORF">EV670_3027</name>
</gene>
<dbReference type="EMBL" id="SHKP01000007">
    <property type="protein sequence ID" value="RZT95276.1"/>
    <property type="molecule type" value="Genomic_DNA"/>
</dbReference>
<reference evidence="2 3" key="1">
    <citation type="submission" date="2019-02" db="EMBL/GenBank/DDBJ databases">
        <title>Genomic Encyclopedia of Type Strains, Phase IV (KMG-IV): sequencing the most valuable type-strain genomes for metagenomic binning, comparative biology and taxonomic classification.</title>
        <authorList>
            <person name="Goeker M."/>
        </authorList>
    </citation>
    <scope>NUCLEOTIDE SEQUENCE [LARGE SCALE GENOMIC DNA]</scope>
    <source>
        <strain evidence="2 3">DSM 19570</strain>
    </source>
</reference>
<evidence type="ECO:0000313" key="3">
    <source>
        <dbReference type="Proteomes" id="UP000293671"/>
    </source>
</evidence>
<keyword evidence="3" id="KW-1185">Reference proteome</keyword>
<dbReference type="Pfam" id="PF16137">
    <property type="entry name" value="DUF4845"/>
    <property type="match status" value="1"/>
</dbReference>
<evidence type="ECO:0000313" key="2">
    <source>
        <dbReference type="EMBL" id="RZT95276.1"/>
    </source>
</evidence>
<accession>A0A4Q7VGU3</accession>
<keyword evidence="1" id="KW-0472">Membrane</keyword>
<name>A0A4Q7VGU3_9BURK</name>
<dbReference type="RefSeq" id="WP_207225081.1">
    <property type="nucleotide sequence ID" value="NZ_SHKP01000007.1"/>
</dbReference>
<dbReference type="InterPro" id="IPR032314">
    <property type="entry name" value="DUF4845"/>
</dbReference>
<sequence>MISALRRAPLARQRGITLLGLLFWAVIIATLALVVMKVLPSVNEYYTIQKAVNKIAREGGSTVQDVRNAFEKQKEIEYSIQSIAGKDLNVSKENDKLVVSFAYDKEILLMEPVYLLIKYSGRSQ</sequence>
<dbReference type="Proteomes" id="UP000293671">
    <property type="component" value="Unassembled WGS sequence"/>
</dbReference>
<organism evidence="2 3">
    <name type="scientific">Rivibacter subsaxonicus</name>
    <dbReference type="NCBI Taxonomy" id="457575"/>
    <lineage>
        <taxon>Bacteria</taxon>
        <taxon>Pseudomonadati</taxon>
        <taxon>Pseudomonadota</taxon>
        <taxon>Betaproteobacteria</taxon>
        <taxon>Burkholderiales</taxon>
        <taxon>Rivibacter</taxon>
    </lineage>
</organism>
<comment type="caution">
    <text evidence="2">The sequence shown here is derived from an EMBL/GenBank/DDBJ whole genome shotgun (WGS) entry which is preliminary data.</text>
</comment>
<evidence type="ECO:0000256" key="1">
    <source>
        <dbReference type="SAM" id="Phobius"/>
    </source>
</evidence>
<keyword evidence="1" id="KW-1133">Transmembrane helix</keyword>
<dbReference type="AlphaFoldDB" id="A0A4Q7VGU3"/>
<feature type="transmembrane region" description="Helical" evidence="1">
    <location>
        <begin position="21"/>
        <end position="39"/>
    </location>
</feature>
<keyword evidence="1" id="KW-0812">Transmembrane</keyword>
<proteinExistence type="predicted"/>